<protein>
    <recommendedName>
        <fullName evidence="1">eIF-4F 25 kDa subunit</fullName>
    </recommendedName>
</protein>
<dbReference type="SUPFAM" id="SSF55418">
    <property type="entry name" value="eIF4e-like"/>
    <property type="match status" value="1"/>
</dbReference>
<dbReference type="InterPro" id="IPR001040">
    <property type="entry name" value="TIF_eIF_4E"/>
</dbReference>
<sequence length="231" mass="26218">MNNITALKSALAAAGKGSPPPSPPHTNGHPNGLIDYNGIIDGEDGLDQEHRLQFQYVLWFSHRPGGKQNNVQPYDENLKLVAAFDTVEKFWDVYGHLIRPSEMAVHSDFHLFKEGIKPMWEDEANKDGGKWIVRLKKGLASRCWEDLMLAILGEQFMVGEEICGAVVSIRFQEDIISVWNKTADDQVTTIRIRDTLKRVLNLPSNTVMEYKTHNNSLRDKSSFRNTDVFVH</sequence>
<dbReference type="PROSITE" id="PS00813">
    <property type="entry name" value="IF4E"/>
    <property type="match status" value="1"/>
</dbReference>
<dbReference type="InterPro" id="IPR023398">
    <property type="entry name" value="TIF_eIF4e-like"/>
</dbReference>
<keyword evidence="2" id="KW-0648">Protein biosynthesis</keyword>
<evidence type="ECO:0000256" key="2">
    <source>
        <dbReference type="RuleBase" id="RU004374"/>
    </source>
</evidence>
<dbReference type="FunFam" id="3.30.760.10:FF:000014">
    <property type="entry name" value="Eukaryotic translation initiation factor 4E-4"/>
    <property type="match status" value="1"/>
</dbReference>
<evidence type="ECO:0000256" key="3">
    <source>
        <dbReference type="SAM" id="MobiDB-lite"/>
    </source>
</evidence>
<proteinExistence type="inferred from homology"/>
<dbReference type="Gene3D" id="3.30.760.10">
    <property type="entry name" value="RNA Cap, Translation Initiation Factor Eif4e"/>
    <property type="match status" value="1"/>
</dbReference>
<dbReference type="AlphaFoldDB" id="A0AAV6VNI4"/>
<evidence type="ECO:0000256" key="1">
    <source>
        <dbReference type="ARBA" id="ARBA00032656"/>
    </source>
</evidence>
<comment type="caution">
    <text evidence="4">The sequence shown here is derived from an EMBL/GenBank/DDBJ whole genome shotgun (WGS) entry which is preliminary data.</text>
</comment>
<dbReference type="GO" id="GO:0016281">
    <property type="term" value="C:eukaryotic translation initiation factor 4F complex"/>
    <property type="evidence" value="ECO:0007669"/>
    <property type="project" value="TreeGrafter"/>
</dbReference>
<reference evidence="4 5" key="1">
    <citation type="journal article" date="2022" name="Nat. Ecol. Evol.">
        <title>A masculinizing supergene underlies an exaggerated male reproductive morph in a spider.</title>
        <authorList>
            <person name="Hendrickx F."/>
            <person name="De Corte Z."/>
            <person name="Sonet G."/>
            <person name="Van Belleghem S.M."/>
            <person name="Kostlbacher S."/>
            <person name="Vangestel C."/>
        </authorList>
    </citation>
    <scope>NUCLEOTIDE SEQUENCE [LARGE SCALE GENOMIC DNA]</scope>
    <source>
        <strain evidence="4">W744_W776</strain>
    </source>
</reference>
<keyword evidence="2" id="KW-0396">Initiation factor</keyword>
<comment type="similarity">
    <text evidence="2">Belongs to the eukaryotic initiation factor 4E family.</text>
</comment>
<dbReference type="Pfam" id="PF01652">
    <property type="entry name" value="IF4E"/>
    <property type="match status" value="1"/>
</dbReference>
<dbReference type="PANTHER" id="PTHR11960">
    <property type="entry name" value="EUKARYOTIC TRANSLATION INITIATION FACTOR 4E RELATED"/>
    <property type="match status" value="1"/>
</dbReference>
<evidence type="ECO:0000313" key="5">
    <source>
        <dbReference type="Proteomes" id="UP000827092"/>
    </source>
</evidence>
<evidence type="ECO:0000313" key="4">
    <source>
        <dbReference type="EMBL" id="KAG8198270.1"/>
    </source>
</evidence>
<dbReference type="Proteomes" id="UP000827092">
    <property type="component" value="Unassembled WGS sequence"/>
</dbReference>
<dbReference type="GO" id="GO:0000340">
    <property type="term" value="F:RNA 7-methylguanosine cap binding"/>
    <property type="evidence" value="ECO:0007669"/>
    <property type="project" value="UniProtKB-ARBA"/>
</dbReference>
<dbReference type="PANTHER" id="PTHR11960:SF18">
    <property type="entry name" value="EUKARYOTIC TRANSLATION INITIATION FACTOR 4E HOMOLOGOUS PROTEIN, ISOFORM B"/>
    <property type="match status" value="1"/>
</dbReference>
<dbReference type="InterPro" id="IPR019770">
    <property type="entry name" value="TIF_eIF_4E_CS"/>
</dbReference>
<keyword evidence="2" id="KW-0694">RNA-binding</keyword>
<gene>
    <name evidence="4" type="ORF">JTE90_021525</name>
</gene>
<organism evidence="4 5">
    <name type="scientific">Oedothorax gibbosus</name>
    <dbReference type="NCBI Taxonomy" id="931172"/>
    <lineage>
        <taxon>Eukaryota</taxon>
        <taxon>Metazoa</taxon>
        <taxon>Ecdysozoa</taxon>
        <taxon>Arthropoda</taxon>
        <taxon>Chelicerata</taxon>
        <taxon>Arachnida</taxon>
        <taxon>Araneae</taxon>
        <taxon>Araneomorphae</taxon>
        <taxon>Entelegynae</taxon>
        <taxon>Araneoidea</taxon>
        <taxon>Linyphiidae</taxon>
        <taxon>Erigoninae</taxon>
        <taxon>Oedothorax</taxon>
    </lineage>
</organism>
<name>A0AAV6VNI4_9ARAC</name>
<accession>A0AAV6VNI4</accession>
<dbReference type="EMBL" id="JAFNEN010000041">
    <property type="protein sequence ID" value="KAG8198270.1"/>
    <property type="molecule type" value="Genomic_DNA"/>
</dbReference>
<feature type="region of interest" description="Disordered" evidence="3">
    <location>
        <begin position="13"/>
        <end position="33"/>
    </location>
</feature>
<keyword evidence="5" id="KW-1185">Reference proteome</keyword>
<dbReference type="GO" id="GO:0003743">
    <property type="term" value="F:translation initiation factor activity"/>
    <property type="evidence" value="ECO:0007669"/>
    <property type="project" value="UniProtKB-KW"/>
</dbReference>